<evidence type="ECO:0000313" key="9">
    <source>
        <dbReference type="EMBL" id="JAP55699.1"/>
    </source>
</evidence>
<gene>
    <name evidence="9" type="primary">EDEM2</name>
    <name evidence="9" type="ORF">TR94067</name>
</gene>
<comment type="similarity">
    <text evidence="2 6">Belongs to the glycosyl hydrolase 47 family.</text>
</comment>
<feature type="chain" id="PRO_5007051342" description="alpha-1,2-Mannosidase" evidence="8">
    <location>
        <begin position="20"/>
        <end position="716"/>
    </location>
</feature>
<evidence type="ECO:0000256" key="7">
    <source>
        <dbReference type="SAM" id="MobiDB-lite"/>
    </source>
</evidence>
<dbReference type="InterPro" id="IPR036026">
    <property type="entry name" value="Seven-hairpin_glycosidases"/>
</dbReference>
<dbReference type="InterPro" id="IPR012341">
    <property type="entry name" value="6hp_glycosidase-like_sf"/>
</dbReference>
<evidence type="ECO:0000256" key="5">
    <source>
        <dbReference type="PIRSR" id="PIRSR601382-1"/>
    </source>
</evidence>
<evidence type="ECO:0000256" key="2">
    <source>
        <dbReference type="ARBA" id="ARBA00007658"/>
    </source>
</evidence>
<feature type="signal peptide" evidence="8">
    <location>
        <begin position="1"/>
        <end position="19"/>
    </location>
</feature>
<feature type="active site" evidence="5">
    <location>
        <position position="253"/>
    </location>
</feature>
<keyword evidence="3" id="KW-0256">Endoplasmic reticulum</keyword>
<evidence type="ECO:0000256" key="1">
    <source>
        <dbReference type="ARBA" id="ARBA00004240"/>
    </source>
</evidence>
<dbReference type="GO" id="GO:0004571">
    <property type="term" value="F:mannosyl-oligosaccharide 1,2-alpha-mannosidase activity"/>
    <property type="evidence" value="ECO:0007669"/>
    <property type="project" value="InterPro"/>
</dbReference>
<dbReference type="GO" id="GO:0005975">
    <property type="term" value="P:carbohydrate metabolic process"/>
    <property type="evidence" value="ECO:0007669"/>
    <property type="project" value="InterPro"/>
</dbReference>
<keyword evidence="6" id="KW-0326">Glycosidase</keyword>
<dbReference type="SUPFAM" id="SSF48225">
    <property type="entry name" value="Seven-hairpin glycosidases"/>
    <property type="match status" value="1"/>
</dbReference>
<feature type="compositionally biased region" description="Acidic residues" evidence="7">
    <location>
        <begin position="581"/>
        <end position="595"/>
    </location>
</feature>
<sequence length="716" mass="80170">MKLLSFYWLYSVLYAGVICTEQSLDLQSLKERVKRIFYHSYDNYLQHAYPYDELRPLTCDGQDTWGSFSLTLVDTLDTLVVLGNYTEFRRAVELLLENLDPNKNVNVSVFETNIRVVGGLLSAHLLAKRAGMYTEPGWPCHGRLLDLAERFASKILPAFSTPSGMPYGTVNLALGGVPLKETPVTCVATIGTCILEFGALSRLTGDLRYEKAALRALRALWAHRSHLGLIGNHINVLTGEWVGSEATIGAGVDSYFEYLLKGAIMFRLPELDAMFRVAVPNCWRCSAIAPLLGIPRTACHSEHKYDPLRTTSHQTTSRRLHSRSDYREIIRKHMKFGSWHYMVSMKQGSVTSPLFQSLEAFWPGVLALAGDIEEAKESLLQYHQVWKKYGFLPEMYDINSGRPVSGRAAYPLRPEFIESVMHLYRATRDPYLLEVGVDVLTSIESQARTGCGFATVSDVRTHSLEDRMESFFLAETIKYLYLLFDTENFLHTVPSEERDHSIHSTSPPPTWASSEQQCEPESGGYIFNTEAHPFDSGLIHCCSIQRVQALDATAHLTVQLSELDLNLTSLSSHADAGTVNDESDGTADDQGDVDEALPGPAAGRKVLEAKLMEEVDKTFIKLLSPGLKWDGSSFEVPREWRQSGNTMAVEVGSDEWLSSLWQDMSGLLMLSPSEDKYPTGYVPPLMRRSPPLLTCPNIPFSVHLKSFQDLDTVDLR</sequence>
<dbReference type="GO" id="GO:0016020">
    <property type="term" value="C:membrane"/>
    <property type="evidence" value="ECO:0007669"/>
    <property type="project" value="InterPro"/>
</dbReference>
<comment type="subcellular location">
    <subcellularLocation>
        <location evidence="1">Endoplasmic reticulum</location>
    </subcellularLocation>
</comment>
<dbReference type="GO" id="GO:0005509">
    <property type="term" value="F:calcium ion binding"/>
    <property type="evidence" value="ECO:0007669"/>
    <property type="project" value="InterPro"/>
</dbReference>
<feature type="active site" description="Proton donor" evidence="5">
    <location>
        <position position="394"/>
    </location>
</feature>
<dbReference type="EMBL" id="GEEE01007526">
    <property type="protein sequence ID" value="JAP55699.1"/>
    <property type="molecule type" value="Transcribed_RNA"/>
</dbReference>
<protein>
    <recommendedName>
        <fullName evidence="6">alpha-1,2-Mannosidase</fullName>
        <ecNumber evidence="6">3.2.1.-</ecNumber>
    </recommendedName>
</protein>
<dbReference type="PRINTS" id="PR00747">
    <property type="entry name" value="GLYHDRLASE47"/>
</dbReference>
<dbReference type="InterPro" id="IPR001382">
    <property type="entry name" value="Glyco_hydro_47"/>
</dbReference>
<evidence type="ECO:0000256" key="8">
    <source>
        <dbReference type="SAM" id="SignalP"/>
    </source>
</evidence>
<reference evidence="9" key="1">
    <citation type="submission" date="2016-01" db="EMBL/GenBank/DDBJ databases">
        <title>Reference transcriptome for the parasite Schistocephalus solidus: insights into the molecular evolution of parasitism.</title>
        <authorList>
            <person name="Hebert F.O."/>
            <person name="Grambauer S."/>
            <person name="Barber I."/>
            <person name="Landry C.R."/>
            <person name="Aubin-Horth N."/>
        </authorList>
    </citation>
    <scope>NUCLEOTIDE SEQUENCE</scope>
</reference>
<dbReference type="PANTHER" id="PTHR45679">
    <property type="entry name" value="ER DEGRADATION-ENHANCING ALPHA-MANNOSIDASE-LIKE PROTEIN 2"/>
    <property type="match status" value="1"/>
</dbReference>
<evidence type="ECO:0000256" key="3">
    <source>
        <dbReference type="ARBA" id="ARBA00022824"/>
    </source>
</evidence>
<keyword evidence="8" id="KW-0732">Signal</keyword>
<dbReference type="GO" id="GO:1904380">
    <property type="term" value="P:endoplasmic reticulum mannose trimming"/>
    <property type="evidence" value="ECO:0007669"/>
    <property type="project" value="InterPro"/>
</dbReference>
<feature type="active site" evidence="5">
    <location>
        <position position="415"/>
    </location>
</feature>
<dbReference type="GO" id="GO:0044322">
    <property type="term" value="C:endoplasmic reticulum quality control compartment"/>
    <property type="evidence" value="ECO:0007669"/>
    <property type="project" value="GOC"/>
</dbReference>
<feature type="region of interest" description="Disordered" evidence="7">
    <location>
        <begin position="576"/>
        <end position="599"/>
    </location>
</feature>
<dbReference type="AlphaFoldDB" id="A0A0X3PVL6"/>
<dbReference type="Pfam" id="PF01532">
    <property type="entry name" value="Glyco_hydro_47"/>
    <property type="match status" value="1"/>
</dbReference>
<accession>A0A0X3PVL6</accession>
<name>A0A0X3PVL6_SCHSO</name>
<evidence type="ECO:0000256" key="6">
    <source>
        <dbReference type="RuleBase" id="RU361193"/>
    </source>
</evidence>
<keyword evidence="6" id="KW-0378">Hydrolase</keyword>
<keyword evidence="4" id="KW-0325">Glycoprotein</keyword>
<feature type="region of interest" description="Disordered" evidence="7">
    <location>
        <begin position="498"/>
        <end position="519"/>
    </location>
</feature>
<evidence type="ECO:0000256" key="4">
    <source>
        <dbReference type="ARBA" id="ARBA00023180"/>
    </source>
</evidence>
<proteinExistence type="inferred from homology"/>
<dbReference type="PANTHER" id="PTHR45679:SF6">
    <property type="entry name" value="ER DEGRADATION-ENHANCING ALPHA-MANNOSIDASE-LIKE PROTEIN 2"/>
    <property type="match status" value="1"/>
</dbReference>
<feature type="active site" description="Proton donor" evidence="5">
    <location>
        <position position="111"/>
    </location>
</feature>
<organism evidence="9">
    <name type="scientific">Schistocephalus solidus</name>
    <name type="common">Tapeworm</name>
    <dbReference type="NCBI Taxonomy" id="70667"/>
    <lineage>
        <taxon>Eukaryota</taxon>
        <taxon>Metazoa</taxon>
        <taxon>Spiralia</taxon>
        <taxon>Lophotrochozoa</taxon>
        <taxon>Platyhelminthes</taxon>
        <taxon>Cestoda</taxon>
        <taxon>Eucestoda</taxon>
        <taxon>Diphyllobothriidea</taxon>
        <taxon>Diphyllobothriidae</taxon>
        <taxon>Schistocephalus</taxon>
    </lineage>
</organism>
<dbReference type="InterPro" id="IPR044674">
    <property type="entry name" value="EDEM1/2/3"/>
</dbReference>
<dbReference type="Gene3D" id="1.50.10.10">
    <property type="match status" value="1"/>
</dbReference>
<dbReference type="EC" id="3.2.1.-" evidence="6"/>